<name>A0ACB8GQE5_PSICU</name>
<reference evidence="1" key="1">
    <citation type="submission" date="2021-10" db="EMBL/GenBank/DDBJ databases">
        <title>Psilocybe cubensis genome.</title>
        <authorList>
            <person name="Mckernan K.J."/>
            <person name="Crawford S."/>
            <person name="Trippe A."/>
            <person name="Kane L.T."/>
            <person name="Mclaughlin S."/>
        </authorList>
    </citation>
    <scope>NUCLEOTIDE SEQUENCE</scope>
    <source>
        <strain evidence="1">MGC-MH-2018</strain>
    </source>
</reference>
<proteinExistence type="predicted"/>
<organism evidence="1 2">
    <name type="scientific">Psilocybe cubensis</name>
    <name type="common">Psychedelic mushroom</name>
    <name type="synonym">Stropharia cubensis</name>
    <dbReference type="NCBI Taxonomy" id="181762"/>
    <lineage>
        <taxon>Eukaryota</taxon>
        <taxon>Fungi</taxon>
        <taxon>Dikarya</taxon>
        <taxon>Basidiomycota</taxon>
        <taxon>Agaricomycotina</taxon>
        <taxon>Agaricomycetes</taxon>
        <taxon>Agaricomycetidae</taxon>
        <taxon>Agaricales</taxon>
        <taxon>Agaricineae</taxon>
        <taxon>Strophariaceae</taxon>
        <taxon>Psilocybe</taxon>
    </lineage>
</organism>
<comment type="caution">
    <text evidence="1">The sequence shown here is derived from an EMBL/GenBank/DDBJ whole genome shotgun (WGS) entry which is preliminary data.</text>
</comment>
<sequence length="528" mass="59602">MHFVDLPPEIWHEIAQYLSPSALQHVRGVNRYLFDLAMDARYRDVRIWELDDYAVHVLDALQDVRNAQRVRRLLICSDAFEEGTPSLGLKVNSAKGRSMRSTIINAMRLQRHAKERILSPPKSVQVDSHSTSSTLGVSPVEAREKLAVIVPSLTSLTHFTVDWRLYDNVSAPYIDRIWTLHGSRLVHIGILATTTKMLAMFPLPPPPLGNVRSLDVAIRNKQSMLREEPQMVQSQLALSSFVNSLCGTLEKLQVSCIPMHDLSFFYDNLLGPGDFQLLSTLNLNVTAPVHLQPREYRATALLQRMGPAIRSLTLSVYSAIAPLASYQFTFSHLYLENLDSLTVAADVMAFSWDHTLDFLNRHSSTLRSLVIDGPIALEELIKLLTVVNHRTGKSNLAKLSLAVYQVNAEFFAILAYELYRLESLCLRIRMITSTTTRSITPSQFFPKDIGGENEHPFIQEMKLLKAPFADWTLNDITIIRRSCCGEIVLWGLLRLCAECIPSIRSFDGNGHSWLNIECPWHCPLTVSL</sequence>
<accession>A0ACB8GQE5</accession>
<evidence type="ECO:0000313" key="1">
    <source>
        <dbReference type="EMBL" id="KAH9477689.1"/>
    </source>
</evidence>
<keyword evidence="2" id="KW-1185">Reference proteome</keyword>
<evidence type="ECO:0000313" key="2">
    <source>
        <dbReference type="Proteomes" id="UP000664032"/>
    </source>
</evidence>
<protein>
    <submittedName>
        <fullName evidence="1">Uncharacterized protein</fullName>
    </submittedName>
</protein>
<dbReference type="Proteomes" id="UP000664032">
    <property type="component" value="Unassembled WGS sequence"/>
</dbReference>
<dbReference type="EMBL" id="JAFIQS020000009">
    <property type="protein sequence ID" value="KAH9477689.1"/>
    <property type="molecule type" value="Genomic_DNA"/>
</dbReference>
<gene>
    <name evidence="1" type="ORF">JR316_0009915</name>
</gene>